<reference evidence="2 3" key="1">
    <citation type="submission" date="2018-03" db="EMBL/GenBank/DDBJ databases">
        <authorList>
            <person name="Keele B.F."/>
        </authorList>
    </citation>
    <scope>NUCLEOTIDE SEQUENCE [LARGE SCALE GENOMIC DNA]</scope>
    <source>
        <strain evidence="2 3">CECT 8626</strain>
    </source>
</reference>
<dbReference type="SUPFAM" id="SSF47336">
    <property type="entry name" value="ACP-like"/>
    <property type="match status" value="1"/>
</dbReference>
<dbReference type="InterPro" id="IPR036736">
    <property type="entry name" value="ACP-like_sf"/>
</dbReference>
<keyword evidence="3" id="KW-1185">Reference proteome</keyword>
<name>A0A2R8BLP5_9RHOB</name>
<dbReference type="RefSeq" id="WP_219929215.1">
    <property type="nucleotide sequence ID" value="NZ_OMOQ01000003.1"/>
</dbReference>
<dbReference type="Gene3D" id="1.10.1200.10">
    <property type="entry name" value="ACP-like"/>
    <property type="match status" value="1"/>
</dbReference>
<dbReference type="Proteomes" id="UP000244924">
    <property type="component" value="Unassembled WGS sequence"/>
</dbReference>
<dbReference type="PROSITE" id="PS50075">
    <property type="entry name" value="CARRIER"/>
    <property type="match status" value="1"/>
</dbReference>
<proteinExistence type="predicted"/>
<dbReference type="AlphaFoldDB" id="A0A2R8BLP5"/>
<dbReference type="EMBL" id="OMOQ01000003">
    <property type="protein sequence ID" value="SPH24275.1"/>
    <property type="molecule type" value="Genomic_DNA"/>
</dbReference>
<feature type="domain" description="Carrier" evidence="1">
    <location>
        <begin position="9"/>
        <end position="88"/>
    </location>
</feature>
<accession>A0A2R8BLP5</accession>
<dbReference type="Pfam" id="PF00550">
    <property type="entry name" value="PP-binding"/>
    <property type="match status" value="1"/>
</dbReference>
<gene>
    <name evidence="2" type="ORF">DEA8626_03325</name>
</gene>
<evidence type="ECO:0000313" key="2">
    <source>
        <dbReference type="EMBL" id="SPH24275.1"/>
    </source>
</evidence>
<dbReference type="InterPro" id="IPR009081">
    <property type="entry name" value="PP-bd_ACP"/>
</dbReference>
<evidence type="ECO:0000259" key="1">
    <source>
        <dbReference type="PROSITE" id="PS50075"/>
    </source>
</evidence>
<protein>
    <recommendedName>
        <fullName evidence="1">Carrier domain-containing protein</fullName>
    </recommendedName>
</protein>
<organism evidence="2 3">
    <name type="scientific">Albidovulum aquaemixtae</name>
    <dbReference type="NCBI Taxonomy" id="1542388"/>
    <lineage>
        <taxon>Bacteria</taxon>
        <taxon>Pseudomonadati</taxon>
        <taxon>Pseudomonadota</taxon>
        <taxon>Alphaproteobacteria</taxon>
        <taxon>Rhodobacterales</taxon>
        <taxon>Paracoccaceae</taxon>
        <taxon>Albidovulum</taxon>
    </lineage>
</organism>
<evidence type="ECO:0000313" key="3">
    <source>
        <dbReference type="Proteomes" id="UP000244924"/>
    </source>
</evidence>
<sequence length="91" mass="10465">MHKGIVMSELETSIRKVFAEIWAQEKESKQPELSPDTVLLETGLDSLGFAIFVSMLDEELGFDPFTISEDSYYPQTFAEFVAFYEKYQPRA</sequence>